<dbReference type="Gene3D" id="3.30.465.10">
    <property type="match status" value="1"/>
</dbReference>
<keyword evidence="1" id="KW-0285">Flavoprotein</keyword>
<proteinExistence type="predicted"/>
<dbReference type="AlphaFoldDB" id="A0A7G9R9S7"/>
<dbReference type="SUPFAM" id="SSF56176">
    <property type="entry name" value="FAD-binding/transporter-associated domain-like"/>
    <property type="match status" value="1"/>
</dbReference>
<protein>
    <submittedName>
        <fullName evidence="5">FAD-binding oxidoreductase</fullName>
    </submittedName>
</protein>
<feature type="domain" description="FAD-binding PCMH-type" evidence="4">
    <location>
        <begin position="81"/>
        <end position="252"/>
    </location>
</feature>
<dbReference type="GO" id="GO:0071949">
    <property type="term" value="F:FAD binding"/>
    <property type="evidence" value="ECO:0007669"/>
    <property type="project" value="InterPro"/>
</dbReference>
<keyword evidence="3" id="KW-0560">Oxidoreductase</keyword>
<reference evidence="5 6" key="1">
    <citation type="submission" date="2020-08" db="EMBL/GenBank/DDBJ databases">
        <title>Genome sequence of Nocardioides mesophilus KACC 16243T.</title>
        <authorList>
            <person name="Hyun D.-W."/>
            <person name="Bae J.-W."/>
        </authorList>
    </citation>
    <scope>NUCLEOTIDE SEQUENCE [LARGE SCALE GENOMIC DNA]</scope>
    <source>
        <strain evidence="5 6">KACC 16243</strain>
    </source>
</reference>
<dbReference type="KEGG" id="nmes:H9L09_18000"/>
<organism evidence="5 6">
    <name type="scientific">Nocardioides mesophilus</name>
    <dbReference type="NCBI Taxonomy" id="433659"/>
    <lineage>
        <taxon>Bacteria</taxon>
        <taxon>Bacillati</taxon>
        <taxon>Actinomycetota</taxon>
        <taxon>Actinomycetes</taxon>
        <taxon>Propionibacteriales</taxon>
        <taxon>Nocardioidaceae</taxon>
        <taxon>Nocardioides</taxon>
    </lineage>
</organism>
<name>A0A7G9R9S7_9ACTN</name>
<gene>
    <name evidence="5" type="ORF">H9L09_18000</name>
</gene>
<dbReference type="InterPro" id="IPR016167">
    <property type="entry name" value="FAD-bd_PCMH_sub1"/>
</dbReference>
<evidence type="ECO:0000313" key="5">
    <source>
        <dbReference type="EMBL" id="QNN52352.1"/>
    </source>
</evidence>
<dbReference type="EMBL" id="CP060713">
    <property type="protein sequence ID" value="QNN52352.1"/>
    <property type="molecule type" value="Genomic_DNA"/>
</dbReference>
<evidence type="ECO:0000259" key="4">
    <source>
        <dbReference type="PROSITE" id="PS51387"/>
    </source>
</evidence>
<accession>A0A7G9R9S7</accession>
<dbReference type="InterPro" id="IPR006094">
    <property type="entry name" value="Oxid_FAD_bind_N"/>
</dbReference>
<dbReference type="Pfam" id="PF01565">
    <property type="entry name" value="FAD_binding_4"/>
    <property type="match status" value="1"/>
</dbReference>
<dbReference type="InterPro" id="IPR016171">
    <property type="entry name" value="Vanillyl_alc_oxidase_C-sub2"/>
</dbReference>
<evidence type="ECO:0000256" key="3">
    <source>
        <dbReference type="ARBA" id="ARBA00023002"/>
    </source>
</evidence>
<dbReference type="PROSITE" id="PS51387">
    <property type="entry name" value="FAD_PCMH"/>
    <property type="match status" value="1"/>
</dbReference>
<dbReference type="Gene3D" id="1.10.45.10">
    <property type="entry name" value="Vanillyl-alcohol Oxidase, Chain A, domain 4"/>
    <property type="match status" value="1"/>
</dbReference>
<keyword evidence="2" id="KW-0274">FAD</keyword>
<evidence type="ECO:0000313" key="6">
    <source>
        <dbReference type="Proteomes" id="UP000515947"/>
    </source>
</evidence>
<dbReference type="SUPFAM" id="SSF55103">
    <property type="entry name" value="FAD-linked oxidases, C-terminal domain"/>
    <property type="match status" value="1"/>
</dbReference>
<evidence type="ECO:0000256" key="2">
    <source>
        <dbReference type="ARBA" id="ARBA00022827"/>
    </source>
</evidence>
<dbReference type="PANTHER" id="PTHR43762">
    <property type="entry name" value="L-GULONOLACTONE OXIDASE"/>
    <property type="match status" value="1"/>
</dbReference>
<dbReference type="InterPro" id="IPR016169">
    <property type="entry name" value="FAD-bd_PCMH_sub2"/>
</dbReference>
<dbReference type="InterPro" id="IPR010031">
    <property type="entry name" value="FAD_lactone_oxidase-like"/>
</dbReference>
<evidence type="ECO:0000256" key="1">
    <source>
        <dbReference type="ARBA" id="ARBA00022630"/>
    </source>
</evidence>
<sequence length="543" mass="59508">MKQRRRSPRRRWLRLLLAGLLLVVLLQTGALLERYSAAPAAADDCTVQVSPAPASLAPGVLDGYPRWLTQERGTVSDASCLTRTPVYGVARPRSTDELRRALSFARSHGLSVSVSGTRHSMGGQASYPQALVLDMRDLDRVVVDEAAGTVRVGGGATWRKVLEASHARGLSVAAMPSIDVLSVGGTLSANAHGADFRVGSLASTVRSLRVMTADGTVRTVDRATDPELFGAVIGGYGLFGVIVEAELDLVPAEMYRLRQRTVPTADFPALFQDSIAADENTRLMYAHLSTSPSSFLQEAIVYTYERIEGYDEPMPPLREEQDSRVARLVLNVARHGGVGQRLKWSAQRHVLPRVRACHQPRSEALRAAEACLVSRNQAMYNGLGLLRNRLTRYTDVLQEYFLAPEQLVPFLREARGVLNAHDAQLLSASVRAVHDEEVLLDYARGDRLSVVLYLSQEVSVAGNRDMARLNQELIAIALRHGGTFYLPYQQHYTGAQLRQAYPMVDDFFALKRQVDPELLFMNGFYSRYADAGSAVTASGSAAG</sequence>
<dbReference type="PANTHER" id="PTHR43762:SF1">
    <property type="entry name" value="D-ARABINONO-1,4-LACTONE OXIDASE"/>
    <property type="match status" value="1"/>
</dbReference>
<dbReference type="InterPro" id="IPR036318">
    <property type="entry name" value="FAD-bd_PCMH-like_sf"/>
</dbReference>
<dbReference type="InterPro" id="IPR016166">
    <property type="entry name" value="FAD-bd_PCMH"/>
</dbReference>
<dbReference type="RefSeq" id="WP_187578194.1">
    <property type="nucleotide sequence ID" value="NZ_CP060713.1"/>
</dbReference>
<keyword evidence="6" id="KW-1185">Reference proteome</keyword>
<dbReference type="GO" id="GO:0080049">
    <property type="term" value="F:L-gulono-1,4-lactone dehydrogenase activity"/>
    <property type="evidence" value="ECO:0007669"/>
    <property type="project" value="TreeGrafter"/>
</dbReference>
<dbReference type="InterPro" id="IPR016164">
    <property type="entry name" value="FAD-linked_Oxase-like_C"/>
</dbReference>
<dbReference type="Gene3D" id="3.30.43.10">
    <property type="entry name" value="Uridine Diphospho-n-acetylenolpyruvylglucosamine Reductase, domain 2"/>
    <property type="match status" value="1"/>
</dbReference>
<dbReference type="Proteomes" id="UP000515947">
    <property type="component" value="Chromosome"/>
</dbReference>
<dbReference type="GO" id="GO:0016899">
    <property type="term" value="F:oxidoreductase activity, acting on the CH-OH group of donors, oxygen as acceptor"/>
    <property type="evidence" value="ECO:0007669"/>
    <property type="project" value="InterPro"/>
</dbReference>